<feature type="region of interest" description="Disordered" evidence="1">
    <location>
        <begin position="49"/>
        <end position="69"/>
    </location>
</feature>
<reference evidence="2 3" key="1">
    <citation type="submission" date="2021-06" db="EMBL/GenBank/DDBJ databases">
        <title>Caerostris extrusa draft genome.</title>
        <authorList>
            <person name="Kono N."/>
            <person name="Arakawa K."/>
        </authorList>
    </citation>
    <scope>NUCLEOTIDE SEQUENCE [LARGE SCALE GENOMIC DNA]</scope>
</reference>
<evidence type="ECO:0000313" key="3">
    <source>
        <dbReference type="Proteomes" id="UP001054945"/>
    </source>
</evidence>
<protein>
    <submittedName>
        <fullName evidence="2">Uncharacterized protein</fullName>
    </submittedName>
</protein>
<keyword evidence="3" id="KW-1185">Reference proteome</keyword>
<evidence type="ECO:0000313" key="2">
    <source>
        <dbReference type="EMBL" id="GIZ01416.1"/>
    </source>
</evidence>
<dbReference type="Proteomes" id="UP001054945">
    <property type="component" value="Unassembled WGS sequence"/>
</dbReference>
<feature type="compositionally biased region" description="Low complexity" evidence="1">
    <location>
        <begin position="57"/>
        <end position="69"/>
    </location>
</feature>
<dbReference type="EMBL" id="BPLR01001298">
    <property type="protein sequence ID" value="GIZ01416.1"/>
    <property type="molecule type" value="Genomic_DNA"/>
</dbReference>
<sequence length="110" mass="12389">MKYSMQNSINSSNDLYSSFVTVPLTGVGGRSQAKGRFQDRGRFARVPGRREGALHKGQAGQQETQQGEGPVWAETMSDLQAYLTLVKERYARLKRVNKHLYKGRSHFGLN</sequence>
<evidence type="ECO:0000256" key="1">
    <source>
        <dbReference type="SAM" id="MobiDB-lite"/>
    </source>
</evidence>
<organism evidence="2 3">
    <name type="scientific">Caerostris extrusa</name>
    <name type="common">Bark spider</name>
    <name type="synonym">Caerostris bankana</name>
    <dbReference type="NCBI Taxonomy" id="172846"/>
    <lineage>
        <taxon>Eukaryota</taxon>
        <taxon>Metazoa</taxon>
        <taxon>Ecdysozoa</taxon>
        <taxon>Arthropoda</taxon>
        <taxon>Chelicerata</taxon>
        <taxon>Arachnida</taxon>
        <taxon>Araneae</taxon>
        <taxon>Araneomorphae</taxon>
        <taxon>Entelegynae</taxon>
        <taxon>Araneoidea</taxon>
        <taxon>Araneidae</taxon>
        <taxon>Caerostris</taxon>
    </lineage>
</organism>
<name>A0AAV4Y606_CAEEX</name>
<gene>
    <name evidence="2" type="ORF">CEXT_168341</name>
</gene>
<accession>A0AAV4Y606</accession>
<proteinExistence type="predicted"/>
<comment type="caution">
    <text evidence="2">The sequence shown here is derived from an EMBL/GenBank/DDBJ whole genome shotgun (WGS) entry which is preliminary data.</text>
</comment>
<dbReference type="AlphaFoldDB" id="A0AAV4Y606"/>